<dbReference type="EMBL" id="KZ851851">
    <property type="protein sequence ID" value="RDK43541.1"/>
    <property type="molecule type" value="Genomic_DNA"/>
</dbReference>
<dbReference type="AlphaFoldDB" id="A0A370PMW3"/>
<name>A0A370PMW3_ASPPH</name>
<keyword evidence="2" id="KW-1185">Reference proteome</keyword>
<protein>
    <submittedName>
        <fullName evidence="1">Uncharacterized protein</fullName>
    </submittedName>
</protein>
<evidence type="ECO:0000313" key="1">
    <source>
        <dbReference type="EMBL" id="RDK43541.1"/>
    </source>
</evidence>
<proteinExistence type="predicted"/>
<accession>A0A370PMW3</accession>
<sequence>MAQLTMQWSLVENQQQTEPLKYDYSISQSNWNYTNEDGFFFTPSAVRLSRNTTWTAGSTVLLEEGT</sequence>
<organism evidence="1 2">
    <name type="scientific">Aspergillus phoenicis ATCC 13157</name>
    <dbReference type="NCBI Taxonomy" id="1353007"/>
    <lineage>
        <taxon>Eukaryota</taxon>
        <taxon>Fungi</taxon>
        <taxon>Dikarya</taxon>
        <taxon>Ascomycota</taxon>
        <taxon>Pezizomycotina</taxon>
        <taxon>Eurotiomycetes</taxon>
        <taxon>Eurotiomycetidae</taxon>
        <taxon>Eurotiales</taxon>
        <taxon>Aspergillaceae</taxon>
        <taxon>Aspergillus</taxon>
    </lineage>
</organism>
<dbReference type="Proteomes" id="UP000254937">
    <property type="component" value="Unassembled WGS sequence"/>
</dbReference>
<gene>
    <name evidence="1" type="ORF">M752DRAFT_292709</name>
</gene>
<reference evidence="1 2" key="1">
    <citation type="submission" date="2018-07" db="EMBL/GenBank/DDBJ databases">
        <title>Section-level genome sequencing of Aspergillus section Nigri to investigate inter- and intra-species variation.</title>
        <authorList>
            <consortium name="DOE Joint Genome Institute"/>
            <person name="Vesth T.C."/>
            <person name="Nybo J.L."/>
            <person name="Theobald S."/>
            <person name="Frisvad J.C."/>
            <person name="Larsen T.O."/>
            <person name="Nielsen K.F."/>
            <person name="Hoof J.B."/>
            <person name="Brandl J."/>
            <person name="Salamov A."/>
            <person name="Riley R."/>
            <person name="Gladden J.M."/>
            <person name="Phatale P."/>
            <person name="Nielsen M.T."/>
            <person name="Lyhne E.K."/>
            <person name="Kogle M.E."/>
            <person name="Strasser K."/>
            <person name="McDonnell E."/>
            <person name="Barry K."/>
            <person name="Clum A."/>
            <person name="Chen C."/>
            <person name="Nolan M."/>
            <person name="Sandor L."/>
            <person name="Kuo A."/>
            <person name="Lipzen A."/>
            <person name="Hainaut M."/>
            <person name="Drula E."/>
            <person name="Tsang A."/>
            <person name="Magnuson J.K."/>
            <person name="Henrissat B."/>
            <person name="Wiebenga A."/>
            <person name="Simmons B.A."/>
            <person name="Makela M.R."/>
            <person name="De vries R.P."/>
            <person name="Grigoriev I.V."/>
            <person name="Mortensen U.H."/>
            <person name="Baker S.E."/>
            <person name="Andersen M.R."/>
        </authorList>
    </citation>
    <scope>NUCLEOTIDE SEQUENCE [LARGE SCALE GENOMIC DNA]</scope>
    <source>
        <strain evidence="1 2">ATCC 13157</strain>
    </source>
</reference>
<evidence type="ECO:0000313" key="2">
    <source>
        <dbReference type="Proteomes" id="UP000254937"/>
    </source>
</evidence>